<evidence type="ECO:0000313" key="3">
    <source>
        <dbReference type="Proteomes" id="UP000239209"/>
    </source>
</evidence>
<evidence type="ECO:0000313" key="2">
    <source>
        <dbReference type="EMBL" id="PRY33567.1"/>
    </source>
</evidence>
<reference evidence="2 3" key="1">
    <citation type="submission" date="2018-03" db="EMBL/GenBank/DDBJ databases">
        <title>Genomic Encyclopedia of Archaeal and Bacterial Type Strains, Phase II (KMG-II): from individual species to whole genera.</title>
        <authorList>
            <person name="Goeker M."/>
        </authorList>
    </citation>
    <scope>NUCLEOTIDE SEQUENCE [LARGE SCALE GENOMIC DNA]</scope>
    <source>
        <strain evidence="2 3">DSM 45348</strain>
    </source>
</reference>
<gene>
    <name evidence="2" type="ORF">CLV70_101730</name>
</gene>
<keyword evidence="1" id="KW-0472">Membrane</keyword>
<accession>A0A2T0SJH4</accession>
<organism evidence="2 3">
    <name type="scientific">Pseudosporangium ferrugineum</name>
    <dbReference type="NCBI Taxonomy" id="439699"/>
    <lineage>
        <taxon>Bacteria</taxon>
        <taxon>Bacillati</taxon>
        <taxon>Actinomycetota</taxon>
        <taxon>Actinomycetes</taxon>
        <taxon>Micromonosporales</taxon>
        <taxon>Micromonosporaceae</taxon>
        <taxon>Pseudosporangium</taxon>
    </lineage>
</organism>
<sequence length="439" mass="46136">MSTAQLDRAAPAVAPAPGGVLHRVRRLRHTSPGRLQLILAVLLTLGALTGLVAGITAAAARTGTDDLGERAQPLLVEAETIYSALADADTTAAQAFLAGGLEPAELTRRYEADLHRATTALTSAARRTAPGGPAAEAISALSADIPRYAALVASARANNRQGLPVGASYLSTASRLSRESLQPQAQALFRSAQREVDAGYSDARSSWWTALLVVLLLTLLVTLLLAQRHLSRATRRTFNLPLLAATGVTLLLALTTAAVLAGQRARLADARTDGSRPVAMLAEARILALRERGDEALTLAARAGEGAQEKDFDETSRQLTGLLADIRRQSGAATSAAVTAATEGHRDYVAAHDEVRALDNSGRYDDAVELAIGEPTTRTFTVLTDGLGRGLEDRKADFTREIDDAGRGLGSLTVLGPLLALVLCVLAAAGIRARLEEYR</sequence>
<feature type="transmembrane region" description="Helical" evidence="1">
    <location>
        <begin position="35"/>
        <end position="60"/>
    </location>
</feature>
<dbReference type="RefSeq" id="WP_245907991.1">
    <property type="nucleotide sequence ID" value="NZ_PVZG01000001.1"/>
</dbReference>
<evidence type="ECO:0000256" key="1">
    <source>
        <dbReference type="SAM" id="Phobius"/>
    </source>
</evidence>
<keyword evidence="1" id="KW-1133">Transmembrane helix</keyword>
<comment type="caution">
    <text evidence="2">The sequence shown here is derived from an EMBL/GenBank/DDBJ whole genome shotgun (WGS) entry which is preliminary data.</text>
</comment>
<dbReference type="Proteomes" id="UP000239209">
    <property type="component" value="Unassembled WGS sequence"/>
</dbReference>
<protein>
    <recommendedName>
        <fullName evidence="4">Secreted protein</fullName>
    </recommendedName>
</protein>
<evidence type="ECO:0008006" key="4">
    <source>
        <dbReference type="Google" id="ProtNLM"/>
    </source>
</evidence>
<keyword evidence="3" id="KW-1185">Reference proteome</keyword>
<feature type="transmembrane region" description="Helical" evidence="1">
    <location>
        <begin position="207"/>
        <end position="226"/>
    </location>
</feature>
<dbReference type="EMBL" id="PVZG01000001">
    <property type="protein sequence ID" value="PRY33567.1"/>
    <property type="molecule type" value="Genomic_DNA"/>
</dbReference>
<feature type="transmembrane region" description="Helical" evidence="1">
    <location>
        <begin position="238"/>
        <end position="261"/>
    </location>
</feature>
<feature type="transmembrane region" description="Helical" evidence="1">
    <location>
        <begin position="409"/>
        <end position="431"/>
    </location>
</feature>
<keyword evidence="1" id="KW-0812">Transmembrane</keyword>
<dbReference type="AlphaFoldDB" id="A0A2T0SJH4"/>
<proteinExistence type="predicted"/>
<name>A0A2T0SJH4_9ACTN</name>